<dbReference type="SMART" id="SM00751">
    <property type="entry name" value="BSD"/>
    <property type="match status" value="1"/>
</dbReference>
<keyword evidence="4" id="KW-0805">Transcription regulation</keyword>
<dbReference type="Pfam" id="PF03909">
    <property type="entry name" value="BSD"/>
    <property type="match status" value="1"/>
</dbReference>
<dbReference type="GeneID" id="63820856"/>
<reference evidence="9 10" key="1">
    <citation type="journal article" date="2016" name="Mol. Biol. Evol.">
        <title>Comparative Genomics of Early-Diverging Mushroom-Forming Fungi Provides Insights into the Origins of Lignocellulose Decay Capabilities.</title>
        <authorList>
            <person name="Nagy L.G."/>
            <person name="Riley R."/>
            <person name="Tritt A."/>
            <person name="Adam C."/>
            <person name="Daum C."/>
            <person name="Floudas D."/>
            <person name="Sun H."/>
            <person name="Yadav J.S."/>
            <person name="Pangilinan J."/>
            <person name="Larsson K.H."/>
            <person name="Matsuura K."/>
            <person name="Barry K."/>
            <person name="Labutti K."/>
            <person name="Kuo R."/>
            <person name="Ohm R.A."/>
            <person name="Bhattacharya S.S."/>
            <person name="Shirouzu T."/>
            <person name="Yoshinaga Y."/>
            <person name="Martin F.M."/>
            <person name="Grigoriev I.V."/>
            <person name="Hibbett D.S."/>
        </authorList>
    </citation>
    <scope>NUCLEOTIDE SEQUENCE [LARGE SCALE GENOMIC DNA]</scope>
    <source>
        <strain evidence="9 10">93-53</strain>
    </source>
</reference>
<dbReference type="Gene3D" id="1.10.3970.10">
    <property type="entry name" value="BSD domain"/>
    <property type="match status" value="1"/>
</dbReference>
<evidence type="ECO:0000256" key="3">
    <source>
        <dbReference type="ARBA" id="ARBA00022737"/>
    </source>
</evidence>
<dbReference type="STRING" id="1314785.A0A165GXD9"/>
<dbReference type="FunCoup" id="A0A165GXD9">
    <property type="interactions" value="597"/>
</dbReference>
<dbReference type="InterPro" id="IPR027079">
    <property type="entry name" value="Tfb1/GTF2H1"/>
</dbReference>
<feature type="domain" description="BSD" evidence="8">
    <location>
        <begin position="236"/>
        <end position="277"/>
    </location>
</feature>
<keyword evidence="5" id="KW-0804">Transcription</keyword>
<evidence type="ECO:0000313" key="9">
    <source>
        <dbReference type="EMBL" id="KZT10959.1"/>
    </source>
</evidence>
<evidence type="ECO:0000259" key="8">
    <source>
        <dbReference type="PROSITE" id="PS50858"/>
    </source>
</evidence>
<keyword evidence="10" id="KW-1185">Reference proteome</keyword>
<dbReference type="PROSITE" id="PS50858">
    <property type="entry name" value="BSD"/>
    <property type="match status" value="1"/>
</dbReference>
<dbReference type="EMBL" id="KV427608">
    <property type="protein sequence ID" value="KZT10959.1"/>
    <property type="molecule type" value="Genomic_DNA"/>
</dbReference>
<dbReference type="InParanoid" id="A0A165GXD9"/>
<dbReference type="InterPro" id="IPR011993">
    <property type="entry name" value="PH-like_dom_sf"/>
</dbReference>
<dbReference type="InterPro" id="IPR035925">
    <property type="entry name" value="BSD_dom_sf"/>
</dbReference>
<feature type="compositionally biased region" description="Pro residues" evidence="7">
    <location>
        <begin position="115"/>
        <end position="127"/>
    </location>
</feature>
<dbReference type="SUPFAM" id="SSF50729">
    <property type="entry name" value="PH domain-like"/>
    <property type="match status" value="1"/>
</dbReference>
<comment type="subcellular location">
    <subcellularLocation>
        <location evidence="1">Nucleus</location>
    </subcellularLocation>
</comment>
<name>A0A165GXD9_9APHY</name>
<dbReference type="Proteomes" id="UP000076871">
    <property type="component" value="Unassembled WGS sequence"/>
</dbReference>
<protein>
    <recommendedName>
        <fullName evidence="8">BSD domain-containing protein</fullName>
    </recommendedName>
</protein>
<keyword evidence="6" id="KW-0539">Nucleus</keyword>
<evidence type="ECO:0000256" key="7">
    <source>
        <dbReference type="SAM" id="MobiDB-lite"/>
    </source>
</evidence>
<evidence type="ECO:0000313" key="10">
    <source>
        <dbReference type="Proteomes" id="UP000076871"/>
    </source>
</evidence>
<dbReference type="Pfam" id="PF08567">
    <property type="entry name" value="PH_TFIIH"/>
    <property type="match status" value="1"/>
</dbReference>
<dbReference type="InterPro" id="IPR005607">
    <property type="entry name" value="BSD_dom"/>
</dbReference>
<accession>A0A165GXD9</accession>
<organism evidence="9 10">
    <name type="scientific">Laetiporus sulphureus 93-53</name>
    <dbReference type="NCBI Taxonomy" id="1314785"/>
    <lineage>
        <taxon>Eukaryota</taxon>
        <taxon>Fungi</taxon>
        <taxon>Dikarya</taxon>
        <taxon>Basidiomycota</taxon>
        <taxon>Agaricomycotina</taxon>
        <taxon>Agaricomycetes</taxon>
        <taxon>Polyporales</taxon>
        <taxon>Laetiporus</taxon>
    </lineage>
</organism>
<evidence type="ECO:0000256" key="2">
    <source>
        <dbReference type="ARBA" id="ARBA00009448"/>
    </source>
</evidence>
<feature type="region of interest" description="Disordered" evidence="7">
    <location>
        <begin position="104"/>
        <end position="128"/>
    </location>
</feature>
<evidence type="ECO:0000256" key="6">
    <source>
        <dbReference type="ARBA" id="ARBA00023242"/>
    </source>
</evidence>
<keyword evidence="3" id="KW-0677">Repeat</keyword>
<dbReference type="InterPro" id="IPR013876">
    <property type="entry name" value="TFIIH_BTF_p62_N"/>
</dbReference>
<proteinExistence type="inferred from homology"/>
<evidence type="ECO:0000256" key="4">
    <source>
        <dbReference type="ARBA" id="ARBA00023015"/>
    </source>
</evidence>
<dbReference type="RefSeq" id="XP_040768699.1">
    <property type="nucleotide sequence ID" value="XM_040903826.1"/>
</dbReference>
<dbReference type="AlphaFoldDB" id="A0A165GXD9"/>
<dbReference type="Gene3D" id="2.30.29.30">
    <property type="entry name" value="Pleckstrin-homology domain (PH domain)/Phosphotyrosine-binding domain (PTB)"/>
    <property type="match status" value="1"/>
</dbReference>
<evidence type="ECO:0000256" key="5">
    <source>
        <dbReference type="ARBA" id="ARBA00023163"/>
    </source>
</evidence>
<comment type="similarity">
    <text evidence="2">Belongs to the TFB1 family.</text>
</comment>
<dbReference type="PANTHER" id="PTHR12856">
    <property type="entry name" value="TRANSCRIPTION INITIATION FACTOR IIH-RELATED"/>
    <property type="match status" value="1"/>
</dbReference>
<dbReference type="Gene3D" id="6.10.140.1200">
    <property type="match status" value="1"/>
</dbReference>
<dbReference type="GO" id="GO:0000439">
    <property type="term" value="C:transcription factor TFIIH core complex"/>
    <property type="evidence" value="ECO:0007669"/>
    <property type="project" value="InterPro"/>
</dbReference>
<dbReference type="SUPFAM" id="SSF140383">
    <property type="entry name" value="BSD domain-like"/>
    <property type="match status" value="2"/>
</dbReference>
<sequence length="599" mass="66072">MPPAVCTAKASYKKLPGILELTNTHLLWTPDGKKAPTIRIAHAEAALLFCSKEGAPQVRLKIGLVGNEAGHNFTFTSPQAVALAEREKFKNELTNIISRNRSGLSTPVTKAPATPVAPAPTKTPPSRIPISAITASTSRAASVASDSRASGTPVNDPTKDFRLRKKVLLSNPDLAALHRELVMGGHIAENEFWEGREHLILAQEAAESQKRGKPGQLVDPRPQTVDGEVKIIITPQLVHDIFEEYPVVAKAYNDNVPSKLSEAEFWKRYFQSKLFNVHRASIRSSAAQHVVKDDPIFDKYLEKEDDELEPRRLREEGVDIFIDLASTQEDHGETGITNDITMQAGKQRAVLPLIRKFNEHSGRLLHTTLGEPSAKRRRTEAGEAHYSQLDLEDLHDSQAAAGILLNMQDRERYFDSRIANTSAPQAADQASHIELHANPHGSVALQQLKDSLPGWSDHLRKLKLEKKAGEAALVAMTQNVSARLDVKMRRSDIPEGVFRQMTTCQTAANEFLRQFWLSIYPSTMEGQTLLAASPAQKAAKAAKMAGYLAKTHEKVEALVHSARQEGVEPARVQVAMQPLLNAVDKALAFWRARTAKAVR</sequence>
<evidence type="ECO:0000256" key="1">
    <source>
        <dbReference type="ARBA" id="ARBA00004123"/>
    </source>
</evidence>
<dbReference type="OrthoDB" id="360521at2759"/>
<dbReference type="CDD" id="cd13229">
    <property type="entry name" value="PH_TFIIH"/>
    <property type="match status" value="1"/>
</dbReference>
<dbReference type="GO" id="GO:0006351">
    <property type="term" value="P:DNA-templated transcription"/>
    <property type="evidence" value="ECO:0007669"/>
    <property type="project" value="InterPro"/>
</dbReference>
<dbReference type="GO" id="GO:0006289">
    <property type="term" value="P:nucleotide-excision repair"/>
    <property type="evidence" value="ECO:0007669"/>
    <property type="project" value="InterPro"/>
</dbReference>
<gene>
    <name evidence="9" type="ORF">LAESUDRAFT_644065</name>
</gene>